<proteinExistence type="predicted"/>
<name>A0A5J5AQ80_9ASTE</name>
<dbReference type="InterPro" id="IPR044663">
    <property type="entry name" value="CAD1/NSL1-like"/>
</dbReference>
<dbReference type="GO" id="GO:2000031">
    <property type="term" value="P:regulation of salicylic acid mediated signaling pathway"/>
    <property type="evidence" value="ECO:0007669"/>
    <property type="project" value="InterPro"/>
</dbReference>
<dbReference type="AlphaFoldDB" id="A0A5J5AQ80"/>
<dbReference type="GO" id="GO:0005886">
    <property type="term" value="C:plasma membrane"/>
    <property type="evidence" value="ECO:0007669"/>
    <property type="project" value="TreeGrafter"/>
</dbReference>
<protein>
    <recommendedName>
        <fullName evidence="1">MACPF domain-containing protein</fullName>
    </recommendedName>
</protein>
<dbReference type="Proteomes" id="UP000325577">
    <property type="component" value="Linkage Group LG19"/>
</dbReference>
<keyword evidence="3" id="KW-1185">Reference proteome</keyword>
<feature type="domain" description="MACPF" evidence="1">
    <location>
        <begin position="1"/>
        <end position="325"/>
    </location>
</feature>
<evidence type="ECO:0000259" key="1">
    <source>
        <dbReference type="PROSITE" id="PS51412"/>
    </source>
</evidence>
<dbReference type="OrthoDB" id="1366754at2759"/>
<sequence length="471" mass="53118">MNGGIMERAINSLGKGFDLTSDFRLKYSKGKERLVLLNETETRKLTVPGFGAFENISVDIKCDKGDRTRYQTDILDFNQMSEFFNQKCSLPGKIPSGLFNAMFGFQSGSWATDAANTKYLGLDGYFIVLFNFHIDRYPLVLSDEVRNSVPSVWDPSGLSRFIEKYGTHIIVGLSVGGQDVVLVRQDKSSNFEPSQLKSHLENLGDQLFTGTCTFSPHHCKTREHKHKAPQAFNVFDPQHITLDTFSSITAKDGITVICSKRGGEPSADSHCEWLLTVPSKPDAIHFSFIPITSLLKGVPGKGFLSHAINLYLRYKPPIADLQYFLDFQAHKMWAPVHNDLPLGPTTNRTIRTPALRFKLMGPKLYVNPTQVTVGKRPVTGMRLYLEGMKCNRLALHLQHLSNTPMLFQDKIDDALAWRGSEEVGDERYFEPIQWKKFSHICTAPVKYDPRWSTRKDVAYVVTGAQLPCKKT</sequence>
<evidence type="ECO:0000313" key="2">
    <source>
        <dbReference type="EMBL" id="KAA8532474.1"/>
    </source>
</evidence>
<dbReference type="PANTHER" id="PTHR33199">
    <property type="entry name" value="MACPF DOMAIN-CONTAINING PROTEIN CAD1"/>
    <property type="match status" value="1"/>
</dbReference>
<dbReference type="PANTHER" id="PTHR33199:SF4">
    <property type="entry name" value="OS02G0736300 PROTEIN"/>
    <property type="match status" value="1"/>
</dbReference>
<dbReference type="EMBL" id="CM018042">
    <property type="protein sequence ID" value="KAA8532474.1"/>
    <property type="molecule type" value="Genomic_DNA"/>
</dbReference>
<dbReference type="GO" id="GO:0009626">
    <property type="term" value="P:plant-type hypersensitive response"/>
    <property type="evidence" value="ECO:0007669"/>
    <property type="project" value="TreeGrafter"/>
</dbReference>
<evidence type="ECO:0000313" key="3">
    <source>
        <dbReference type="Proteomes" id="UP000325577"/>
    </source>
</evidence>
<reference evidence="2 3" key="1">
    <citation type="submission" date="2019-09" db="EMBL/GenBank/DDBJ databases">
        <title>A chromosome-level genome assembly of the Chinese tupelo Nyssa sinensis.</title>
        <authorList>
            <person name="Yang X."/>
            <person name="Kang M."/>
            <person name="Yang Y."/>
            <person name="Xiong H."/>
            <person name="Wang M."/>
            <person name="Zhang Z."/>
            <person name="Wang Z."/>
            <person name="Wu H."/>
            <person name="Ma T."/>
            <person name="Liu J."/>
            <person name="Xi Z."/>
        </authorList>
    </citation>
    <scope>NUCLEOTIDE SEQUENCE [LARGE SCALE GENOMIC DNA]</scope>
    <source>
        <strain evidence="2">J267</strain>
        <tissue evidence="2">Leaf</tissue>
    </source>
</reference>
<organism evidence="2 3">
    <name type="scientific">Nyssa sinensis</name>
    <dbReference type="NCBI Taxonomy" id="561372"/>
    <lineage>
        <taxon>Eukaryota</taxon>
        <taxon>Viridiplantae</taxon>
        <taxon>Streptophyta</taxon>
        <taxon>Embryophyta</taxon>
        <taxon>Tracheophyta</taxon>
        <taxon>Spermatophyta</taxon>
        <taxon>Magnoliopsida</taxon>
        <taxon>eudicotyledons</taxon>
        <taxon>Gunneridae</taxon>
        <taxon>Pentapetalae</taxon>
        <taxon>asterids</taxon>
        <taxon>Cornales</taxon>
        <taxon>Nyssaceae</taxon>
        <taxon>Nyssa</taxon>
    </lineage>
</organism>
<dbReference type="PROSITE" id="PS51412">
    <property type="entry name" value="MACPF_2"/>
    <property type="match status" value="1"/>
</dbReference>
<gene>
    <name evidence="2" type="ORF">F0562_032507</name>
</gene>
<accession>A0A5J5AQ80</accession>
<dbReference type="InterPro" id="IPR020864">
    <property type="entry name" value="MACPF"/>
</dbReference>
<dbReference type="Pfam" id="PF01823">
    <property type="entry name" value="MACPF"/>
    <property type="match status" value="1"/>
</dbReference>
<dbReference type="SMART" id="SM00457">
    <property type="entry name" value="MACPF"/>
    <property type="match status" value="1"/>
</dbReference>